<dbReference type="Proteomes" id="UP000094669">
    <property type="component" value="Unassembled WGS sequence"/>
</dbReference>
<organism evidence="1 2">
    <name type="scientific">Leptospira inadai serovar Lyme</name>
    <dbReference type="NCBI Taxonomy" id="293084"/>
    <lineage>
        <taxon>Bacteria</taxon>
        <taxon>Pseudomonadati</taxon>
        <taxon>Spirochaetota</taxon>
        <taxon>Spirochaetia</taxon>
        <taxon>Leptospirales</taxon>
        <taxon>Leptospiraceae</taxon>
        <taxon>Leptospira</taxon>
    </lineage>
</organism>
<dbReference type="RefSeq" id="WP_010414046.1">
    <property type="nucleotide sequence ID" value="NZ_MCRM02000013.1"/>
</dbReference>
<sequence length="141" mass="16316">MWEYKYNTRVQGVSAKDLWDARADISNWPKWDSGLLWTKIEGPVALGKEFELKPKGGPKVKVKIIEAQSPRSFGDETYLFGARMKFLHFFEDTKNGTDIRIELSIRGPLSFLWKKIIGEEQAKNMSEEIITFANFVREAKK</sequence>
<reference evidence="1" key="1">
    <citation type="submission" date="2018-01" db="EMBL/GenBank/DDBJ databases">
        <title>Genomic characterization of Leptospira inadai serogroup Lyme isolated from captured rat in Brazil and comparative analysis with human reference strain.</title>
        <authorList>
            <person name="Moreno L.Z."/>
            <person name="Loureiro A.P."/>
            <person name="Miraglia F."/>
            <person name="Kremer F.S."/>
            <person name="Eslabao M.R."/>
            <person name="Dellagostin O.A."/>
            <person name="Lilenbaum W."/>
            <person name="Moreno A.M."/>
        </authorList>
    </citation>
    <scope>NUCLEOTIDE SEQUENCE [LARGE SCALE GENOMIC DNA]</scope>
    <source>
        <strain evidence="1">M34/99</strain>
    </source>
</reference>
<name>A0ABX4YH11_9LEPT</name>
<evidence type="ECO:0000313" key="1">
    <source>
        <dbReference type="EMBL" id="PNV74474.1"/>
    </source>
</evidence>
<dbReference type="Gene3D" id="3.30.530.20">
    <property type="match status" value="1"/>
</dbReference>
<keyword evidence="2" id="KW-1185">Reference proteome</keyword>
<evidence type="ECO:0000313" key="2">
    <source>
        <dbReference type="Proteomes" id="UP000094669"/>
    </source>
</evidence>
<gene>
    <name evidence="1" type="ORF">BES34_013080</name>
</gene>
<dbReference type="InterPro" id="IPR023393">
    <property type="entry name" value="START-like_dom_sf"/>
</dbReference>
<protein>
    <submittedName>
        <fullName evidence="1">Polyketide cyclase</fullName>
    </submittedName>
</protein>
<dbReference type="EMBL" id="MCRM02000013">
    <property type="protein sequence ID" value="PNV74474.1"/>
    <property type="molecule type" value="Genomic_DNA"/>
</dbReference>
<proteinExistence type="predicted"/>
<comment type="caution">
    <text evidence="1">The sequence shown here is derived from an EMBL/GenBank/DDBJ whole genome shotgun (WGS) entry which is preliminary data.</text>
</comment>
<dbReference type="SUPFAM" id="SSF55961">
    <property type="entry name" value="Bet v1-like"/>
    <property type="match status" value="1"/>
</dbReference>
<accession>A0ABX4YH11</accession>